<name>A0A2K9NPD7_BACTC</name>
<dbReference type="Gene3D" id="3.40.50.1220">
    <property type="entry name" value="TPP-binding domain"/>
    <property type="match status" value="1"/>
</dbReference>
<dbReference type="SUPFAM" id="SSF52467">
    <property type="entry name" value="DHS-like NAD/FAD-binding domain"/>
    <property type="match status" value="1"/>
</dbReference>
<protein>
    <recommendedName>
        <fullName evidence="1">NAD-dependent protein deacylase</fullName>
        <ecNumber evidence="1">2.3.1.286</ecNumber>
    </recommendedName>
    <alternativeName>
        <fullName evidence="1">Regulatory protein SIR2 homolog</fullName>
    </alternativeName>
</protein>
<dbReference type="EMBL" id="CP025704">
    <property type="protein sequence ID" value="AUN97380.1"/>
    <property type="molecule type" value="Genomic_DNA"/>
</dbReference>
<dbReference type="InterPro" id="IPR026591">
    <property type="entry name" value="Sirtuin_cat_small_dom_sf"/>
</dbReference>
<keyword evidence="1" id="KW-0862">Zinc</keyword>
<comment type="catalytic activity">
    <reaction evidence="1">
        <text>N(6)-acetyl-L-lysyl-[protein] + NAD(+) + H2O = 2''-O-acetyl-ADP-D-ribose + nicotinamide + L-lysyl-[protein]</text>
        <dbReference type="Rhea" id="RHEA:43636"/>
        <dbReference type="Rhea" id="RHEA-COMP:9752"/>
        <dbReference type="Rhea" id="RHEA-COMP:10731"/>
        <dbReference type="ChEBI" id="CHEBI:15377"/>
        <dbReference type="ChEBI" id="CHEBI:17154"/>
        <dbReference type="ChEBI" id="CHEBI:29969"/>
        <dbReference type="ChEBI" id="CHEBI:57540"/>
        <dbReference type="ChEBI" id="CHEBI:61930"/>
        <dbReference type="ChEBI" id="CHEBI:83767"/>
        <dbReference type="EC" id="2.3.1.286"/>
    </reaction>
</comment>
<comment type="catalytic activity">
    <reaction evidence="1">
        <text>N(6)-succinyl-L-lysyl-[protein] + NAD(+) + H2O = 2''-O-succinyl-ADP-D-ribose + nicotinamide + L-lysyl-[protein]</text>
        <dbReference type="Rhea" id="RHEA:47668"/>
        <dbReference type="Rhea" id="RHEA-COMP:9752"/>
        <dbReference type="Rhea" id="RHEA-COMP:11877"/>
        <dbReference type="ChEBI" id="CHEBI:15377"/>
        <dbReference type="ChEBI" id="CHEBI:17154"/>
        <dbReference type="ChEBI" id="CHEBI:29969"/>
        <dbReference type="ChEBI" id="CHEBI:57540"/>
        <dbReference type="ChEBI" id="CHEBI:87830"/>
        <dbReference type="ChEBI" id="CHEBI:87832"/>
    </reaction>
</comment>
<dbReference type="PROSITE" id="PS50305">
    <property type="entry name" value="SIRTUIN"/>
    <property type="match status" value="1"/>
</dbReference>
<dbReference type="CDD" id="cd01412">
    <property type="entry name" value="SIRT5_Af1_CobB"/>
    <property type="match status" value="1"/>
</dbReference>
<organism evidence="2 3">
    <name type="scientific">Bacteriovorax stolpii</name>
    <name type="common">Bdellovibrio stolpii</name>
    <dbReference type="NCBI Taxonomy" id="960"/>
    <lineage>
        <taxon>Bacteria</taxon>
        <taxon>Pseudomonadati</taxon>
        <taxon>Bdellovibrionota</taxon>
        <taxon>Bacteriovoracia</taxon>
        <taxon>Bacteriovoracales</taxon>
        <taxon>Bacteriovoracaceae</taxon>
        <taxon>Bacteriovorax</taxon>
    </lineage>
</organism>
<dbReference type="GO" id="GO:0008270">
    <property type="term" value="F:zinc ion binding"/>
    <property type="evidence" value="ECO:0007669"/>
    <property type="project" value="UniProtKB-UniRule"/>
</dbReference>
<keyword evidence="1" id="KW-0479">Metal-binding</keyword>
<comment type="subcellular location">
    <subcellularLocation>
        <location evidence="1">Cytoplasm</location>
    </subcellularLocation>
</comment>
<comment type="domain">
    <text evidence="1">2 residues (Tyr-57 and Arg-60) present in a large hydrophobic pocket are probably involved in substrate specificity. They are important for desuccinylation activity, but dispensable for deacetylation activity.</text>
</comment>
<dbReference type="GO" id="GO:0070403">
    <property type="term" value="F:NAD+ binding"/>
    <property type="evidence" value="ECO:0007669"/>
    <property type="project" value="UniProtKB-UniRule"/>
</dbReference>
<dbReference type="InterPro" id="IPR026590">
    <property type="entry name" value="Ssirtuin_cat_dom"/>
</dbReference>
<dbReference type="InterPro" id="IPR003000">
    <property type="entry name" value="Sirtuin"/>
</dbReference>
<dbReference type="GO" id="GO:0036055">
    <property type="term" value="F:protein-succinyllysine desuccinylase activity"/>
    <property type="evidence" value="ECO:0007669"/>
    <property type="project" value="UniProtKB-UniRule"/>
</dbReference>
<feature type="binding site" evidence="1">
    <location>
        <begin position="94"/>
        <end position="97"/>
    </location>
    <ligand>
        <name>NAD(+)</name>
        <dbReference type="ChEBI" id="CHEBI:57540"/>
    </ligand>
</feature>
<dbReference type="PANTHER" id="PTHR11085:SF4">
    <property type="entry name" value="NAD-DEPENDENT PROTEIN DEACYLASE"/>
    <property type="match status" value="1"/>
</dbReference>
<keyword evidence="1" id="KW-0520">NAD</keyword>
<comment type="caution">
    <text evidence="1">Lacks conserved residue(s) required for the propagation of feature annotation.</text>
</comment>
<feature type="binding site" evidence="1">
    <location>
        <position position="57"/>
    </location>
    <ligand>
        <name>substrate</name>
    </ligand>
</feature>
<dbReference type="GO" id="GO:0017136">
    <property type="term" value="F:histone deacetylase activity, NAD-dependent"/>
    <property type="evidence" value="ECO:0007669"/>
    <property type="project" value="TreeGrafter"/>
</dbReference>
<proteinExistence type="inferred from homology"/>
<evidence type="ECO:0000256" key="1">
    <source>
        <dbReference type="HAMAP-Rule" id="MF_01121"/>
    </source>
</evidence>
<keyword evidence="1" id="KW-0963">Cytoplasm</keyword>
<dbReference type="InterPro" id="IPR050134">
    <property type="entry name" value="NAD-dep_sirtuin_deacylases"/>
</dbReference>
<feature type="binding site" evidence="1">
    <location>
        <position position="120"/>
    </location>
    <ligand>
        <name>Zn(2+)</name>
        <dbReference type="ChEBI" id="CHEBI:29105"/>
    </ligand>
</feature>
<evidence type="ECO:0000313" key="2">
    <source>
        <dbReference type="EMBL" id="AUN97380.1"/>
    </source>
</evidence>
<feature type="binding site" evidence="1">
    <location>
        <begin position="179"/>
        <end position="181"/>
    </location>
    <ligand>
        <name>NAD(+)</name>
        <dbReference type="ChEBI" id="CHEBI:57540"/>
    </ligand>
</feature>
<keyword evidence="3" id="KW-1185">Reference proteome</keyword>
<feature type="binding site" evidence="1">
    <location>
        <position position="123"/>
    </location>
    <ligand>
        <name>Zn(2+)</name>
        <dbReference type="ChEBI" id="CHEBI:29105"/>
    </ligand>
</feature>
<dbReference type="InterPro" id="IPR027546">
    <property type="entry name" value="Sirtuin_class_III"/>
</dbReference>
<feature type="binding site" evidence="1">
    <location>
        <position position="142"/>
    </location>
    <ligand>
        <name>Zn(2+)</name>
        <dbReference type="ChEBI" id="CHEBI:29105"/>
    </ligand>
</feature>
<sequence>MAMKYTNIVILTGAGISEESGIQTFRGVDGIWENHRIEEVAHPMAFQKNPELVHRFYNERRKKLQTPEIRPNEAHLALKNLEDNSFAHFLLVTQNVDNLHERAGAEKVVHMHGEIMKARCLSCEKSNEHFEDMTLESVCKSCGTKGRLRPDIVWFEETVMHMKEIMEHLRLCDLFICIGTSGQVYPAAGFVDMVPLDCRTVEINLVPTQISSLFKEHYYGKASIEVPRFIQQLISGK</sequence>
<dbReference type="Gene3D" id="3.30.1600.10">
    <property type="entry name" value="SIR2/SIRT2 'Small Domain"/>
    <property type="match status" value="1"/>
</dbReference>
<feature type="binding site" evidence="1">
    <location>
        <position position="222"/>
    </location>
    <ligand>
        <name>NAD(+)</name>
        <dbReference type="ChEBI" id="CHEBI:57540"/>
    </ligand>
</feature>
<accession>A0A2K9NPD7</accession>
<comment type="similarity">
    <text evidence="1">Belongs to the sirtuin family. Class III subfamily.</text>
</comment>
<dbReference type="Proteomes" id="UP000235584">
    <property type="component" value="Chromosome"/>
</dbReference>
<dbReference type="GO" id="GO:0036054">
    <property type="term" value="F:protein-malonyllysine demalonylase activity"/>
    <property type="evidence" value="ECO:0007669"/>
    <property type="project" value="InterPro"/>
</dbReference>
<dbReference type="RefSeq" id="WP_102242675.1">
    <property type="nucleotide sequence ID" value="NZ_CP025704.1"/>
</dbReference>
<dbReference type="GO" id="GO:0005737">
    <property type="term" value="C:cytoplasm"/>
    <property type="evidence" value="ECO:0007669"/>
    <property type="project" value="UniProtKB-SubCell"/>
</dbReference>
<dbReference type="InterPro" id="IPR029035">
    <property type="entry name" value="DHS-like_NAD/FAD-binding_dom"/>
</dbReference>
<dbReference type="OrthoDB" id="5290598at2"/>
<dbReference type="HAMAP" id="MF_01121">
    <property type="entry name" value="Sirtuin_ClassIII"/>
    <property type="match status" value="1"/>
</dbReference>
<feature type="active site" description="Proton acceptor" evidence="1">
    <location>
        <position position="112"/>
    </location>
</feature>
<dbReference type="Pfam" id="PF02146">
    <property type="entry name" value="SIR2"/>
    <property type="match status" value="1"/>
</dbReference>
<dbReference type="KEGG" id="bsto:C0V70_04490"/>
<feature type="binding site" evidence="1">
    <location>
        <position position="60"/>
    </location>
    <ligand>
        <name>substrate</name>
    </ligand>
</feature>
<dbReference type="EC" id="2.3.1.286" evidence="1"/>
<feature type="binding site" evidence="1">
    <location>
        <position position="139"/>
    </location>
    <ligand>
        <name>Zn(2+)</name>
        <dbReference type="ChEBI" id="CHEBI:29105"/>
    </ligand>
</feature>
<reference evidence="2 3" key="1">
    <citation type="submission" date="2018-01" db="EMBL/GenBank/DDBJ databases">
        <title>Complete genome sequence of Bacteriovorax stolpii DSM12778.</title>
        <authorList>
            <person name="Tang B."/>
            <person name="Chang J."/>
        </authorList>
    </citation>
    <scope>NUCLEOTIDE SEQUENCE [LARGE SCALE GENOMIC DNA]</scope>
    <source>
        <strain evidence="2 3">DSM 12778</strain>
    </source>
</reference>
<comment type="function">
    <text evidence="1">NAD-dependent lysine deacetylase and desuccinylase that specifically removes acetyl and succinyl groups on target proteins. Modulates the activities of several proteins which are inactive in their acylated form.</text>
</comment>
<gene>
    <name evidence="1" type="primary">cobB</name>
    <name evidence="2" type="ORF">C0V70_04490</name>
</gene>
<dbReference type="PANTHER" id="PTHR11085">
    <property type="entry name" value="NAD-DEPENDENT PROTEIN DEACYLASE SIRTUIN-5, MITOCHONDRIAL-RELATED"/>
    <property type="match status" value="1"/>
</dbReference>
<evidence type="ECO:0000313" key="3">
    <source>
        <dbReference type="Proteomes" id="UP000235584"/>
    </source>
</evidence>
<dbReference type="AlphaFoldDB" id="A0A2K9NPD7"/>
<comment type="cofactor">
    <cofactor evidence="1">
        <name>Zn(2+)</name>
        <dbReference type="ChEBI" id="CHEBI:29105"/>
    </cofactor>
    <text evidence="1">Binds 1 zinc ion per subunit.</text>
</comment>